<dbReference type="GO" id="GO:0006281">
    <property type="term" value="P:DNA repair"/>
    <property type="evidence" value="ECO:0007669"/>
    <property type="project" value="UniProtKB-UniRule"/>
</dbReference>
<evidence type="ECO:0000256" key="12">
    <source>
        <dbReference type="ARBA" id="ARBA00034617"/>
    </source>
</evidence>
<comment type="catalytic activity">
    <reaction evidence="12 15">
        <text>Couples ATP hydrolysis with the unwinding of duplex DNA by translocating in the 3'-5' direction.</text>
        <dbReference type="EC" id="5.6.2.4"/>
    </reaction>
</comment>
<keyword evidence="19" id="KW-1185">Reference proteome</keyword>
<dbReference type="PANTHER" id="PTHR47964:SF1">
    <property type="entry name" value="ATP-DEPENDENT DNA HELICASE HOMOLOG RECG, CHLOROPLASTIC"/>
    <property type="match status" value="1"/>
</dbReference>
<keyword evidence="3 15" id="KW-0547">Nucleotide-binding</keyword>
<dbReference type="InterPro" id="IPR027417">
    <property type="entry name" value="P-loop_NTPase"/>
</dbReference>
<name>A0A8J6TX36_9FIRM</name>
<reference evidence="18" key="1">
    <citation type="submission" date="2020-08" db="EMBL/GenBank/DDBJ databases">
        <title>Genome public.</title>
        <authorList>
            <person name="Liu C."/>
            <person name="Sun Q."/>
        </authorList>
    </citation>
    <scope>NUCLEOTIDE SEQUENCE</scope>
    <source>
        <strain evidence="18">NSJ-15</strain>
    </source>
</reference>
<dbReference type="Gene3D" id="2.40.50.140">
    <property type="entry name" value="Nucleic acid-binding proteins"/>
    <property type="match status" value="1"/>
</dbReference>
<dbReference type="Pfam" id="PF17191">
    <property type="entry name" value="RecG_wedge"/>
    <property type="match status" value="1"/>
</dbReference>
<dbReference type="PANTHER" id="PTHR47964">
    <property type="entry name" value="ATP-DEPENDENT DNA HELICASE HOMOLOG RECG, CHLOROPLASTIC"/>
    <property type="match status" value="1"/>
</dbReference>
<dbReference type="SMART" id="SM00487">
    <property type="entry name" value="DEXDc"/>
    <property type="match status" value="1"/>
</dbReference>
<evidence type="ECO:0000313" key="19">
    <source>
        <dbReference type="Proteomes" id="UP000632659"/>
    </source>
</evidence>
<dbReference type="InterPro" id="IPR011545">
    <property type="entry name" value="DEAD/DEAH_box_helicase_dom"/>
</dbReference>
<dbReference type="Gene3D" id="3.40.50.300">
    <property type="entry name" value="P-loop containing nucleotide triphosphate hydrolases"/>
    <property type="match status" value="2"/>
</dbReference>
<dbReference type="RefSeq" id="WP_187536359.1">
    <property type="nucleotide sequence ID" value="NZ_JACRTL010000002.1"/>
</dbReference>
<dbReference type="InterPro" id="IPR045562">
    <property type="entry name" value="RecG_dom3_C"/>
</dbReference>
<evidence type="ECO:0000256" key="5">
    <source>
        <dbReference type="ARBA" id="ARBA00022801"/>
    </source>
</evidence>
<dbReference type="GO" id="GO:0003677">
    <property type="term" value="F:DNA binding"/>
    <property type="evidence" value="ECO:0007669"/>
    <property type="project" value="UniProtKB-KW"/>
</dbReference>
<dbReference type="EMBL" id="JACRTL010000002">
    <property type="protein sequence ID" value="MBC8610570.1"/>
    <property type="molecule type" value="Genomic_DNA"/>
</dbReference>
<evidence type="ECO:0000256" key="14">
    <source>
        <dbReference type="ARBA" id="ARBA00048988"/>
    </source>
</evidence>
<keyword evidence="8" id="KW-0238">DNA-binding</keyword>
<evidence type="ECO:0000313" key="18">
    <source>
        <dbReference type="EMBL" id="MBC8610570.1"/>
    </source>
</evidence>
<evidence type="ECO:0000259" key="16">
    <source>
        <dbReference type="PROSITE" id="PS51192"/>
    </source>
</evidence>
<dbReference type="GO" id="GO:0043138">
    <property type="term" value="F:3'-5' DNA helicase activity"/>
    <property type="evidence" value="ECO:0007669"/>
    <property type="project" value="UniProtKB-EC"/>
</dbReference>
<feature type="domain" description="Helicase ATP-binding" evidence="16">
    <location>
        <begin position="268"/>
        <end position="429"/>
    </location>
</feature>
<dbReference type="InterPro" id="IPR033454">
    <property type="entry name" value="RecG_wedge"/>
</dbReference>
<sequence length="678" mass="75902">MPQLNDSIRYLKGVGEQRAKCYEKLGVDTICSLLRFFPRAYTDFSEITPVMECVPGSVCCVRGKIFKKQGEQRIRKGLSLFKVYVTDGEGDLTITIFNNRFAFDALQMGREYCFRGRIQGNFLRKEMNSPEFIDPERVSPIRAVYHLTEGLSNNLISGHVKKALELWGDCLEDALPDTVRQKEGLCHQRFAVENIHFPQTKNALEVAKYRLVFEELLTLQLGLGLLKEQHREETGVLIQNPDVSEFEQALPFSLTDGQKQAIADGLKDFTSGVPMNRLVQGDVGSGKTMVACGLAFCMAKNGFQTAVMAPTEILALQHYRTFSGILGPMGISCTLLTGSMTVKQKRECKEQIADGQASVVIGTHALIQDTVSFAGLGLVVTDEQHRFGVNQRKKLAEKGERPHRLVMSATPIPRTLALMIYGDLDLSVIKEAPKGRQPIDTFLIDGKKRQRAYGFIRDHIVRGLQAYIVCPLIDEGESEAFSVTEYAEKLKGSVLSGVRTGVLHGKMKPVQKEKVMSQFQRGELDLLVSTTVVEVGVDVPNAVIMMIENAELFGLSQLHQLRGRVGRGTEKSYCILVSDYGNEQTRERLKIMTKSSDGFYISEQDLKQRGPGDFFGARQHGLPQLKIANMVEDMDTLRKTQRWAKRILMQDPALEFPEHAGLRREVEDLFEHGTQENG</sequence>
<evidence type="ECO:0000256" key="8">
    <source>
        <dbReference type="ARBA" id="ARBA00023125"/>
    </source>
</evidence>
<comment type="caution">
    <text evidence="18">The sequence shown here is derived from an EMBL/GenBank/DDBJ whole genome shotgun (WGS) entry which is preliminary data.</text>
</comment>
<comment type="similarity">
    <text evidence="1 15">Belongs to the helicase family. RecG subfamily.</text>
</comment>
<dbReference type="SUPFAM" id="SSF50249">
    <property type="entry name" value="Nucleic acid-binding proteins"/>
    <property type="match status" value="1"/>
</dbReference>
<evidence type="ECO:0000256" key="11">
    <source>
        <dbReference type="ARBA" id="ARBA00023235"/>
    </source>
</evidence>
<dbReference type="CDD" id="cd17992">
    <property type="entry name" value="DEXHc_RecG"/>
    <property type="match status" value="1"/>
</dbReference>
<dbReference type="SUPFAM" id="SSF52540">
    <property type="entry name" value="P-loop containing nucleoside triphosphate hydrolases"/>
    <property type="match status" value="2"/>
</dbReference>
<dbReference type="InterPro" id="IPR001650">
    <property type="entry name" value="Helicase_C-like"/>
</dbReference>
<proteinExistence type="inferred from homology"/>
<dbReference type="CDD" id="cd04488">
    <property type="entry name" value="RecG_wedge_OBF"/>
    <property type="match status" value="1"/>
</dbReference>
<evidence type="ECO:0000256" key="15">
    <source>
        <dbReference type="RuleBase" id="RU363016"/>
    </source>
</evidence>
<dbReference type="Proteomes" id="UP000632659">
    <property type="component" value="Unassembled WGS sequence"/>
</dbReference>
<dbReference type="InterPro" id="IPR014001">
    <property type="entry name" value="Helicase_ATP-bd"/>
</dbReference>
<keyword evidence="9 15" id="KW-0233">DNA recombination</keyword>
<evidence type="ECO:0000256" key="7">
    <source>
        <dbReference type="ARBA" id="ARBA00022840"/>
    </source>
</evidence>
<dbReference type="PROSITE" id="PS51192">
    <property type="entry name" value="HELICASE_ATP_BIND_1"/>
    <property type="match status" value="1"/>
</dbReference>
<evidence type="ECO:0000256" key="6">
    <source>
        <dbReference type="ARBA" id="ARBA00022806"/>
    </source>
</evidence>
<protein>
    <recommendedName>
        <fullName evidence="2 15">ATP-dependent DNA helicase RecG</fullName>
        <ecNumber evidence="13 15">5.6.2.4</ecNumber>
    </recommendedName>
</protein>
<dbReference type="GO" id="GO:0005524">
    <property type="term" value="F:ATP binding"/>
    <property type="evidence" value="ECO:0007669"/>
    <property type="project" value="UniProtKB-KW"/>
</dbReference>
<comment type="function">
    <text evidence="15">Plays a critical role in recombination and DNA repair. Helps process Holliday junction intermediates to mature products by catalyzing branch migration. Has replication fork regression activity, unwinds stalled or blocked replication forks to make a HJ that can be resolved. Has a DNA unwinding activity characteristic of a DNA helicase with 3'-5' polarity.</text>
</comment>
<organism evidence="18 19">
    <name type="scientific">Massiliimalia timonensis</name>
    <dbReference type="NCBI Taxonomy" id="1987501"/>
    <lineage>
        <taxon>Bacteria</taxon>
        <taxon>Bacillati</taxon>
        <taxon>Bacillota</taxon>
        <taxon>Clostridia</taxon>
        <taxon>Eubacteriales</taxon>
        <taxon>Oscillospiraceae</taxon>
        <taxon>Massiliimalia</taxon>
    </lineage>
</organism>
<dbReference type="NCBIfam" id="NF008168">
    <property type="entry name" value="PRK10917.2-2"/>
    <property type="match status" value="1"/>
</dbReference>
<dbReference type="InterPro" id="IPR012340">
    <property type="entry name" value="NA-bd_OB-fold"/>
</dbReference>
<keyword evidence="5 15" id="KW-0378">Hydrolase</keyword>
<accession>A0A8J6TX36</accession>
<keyword evidence="11" id="KW-0413">Isomerase</keyword>
<evidence type="ECO:0000256" key="9">
    <source>
        <dbReference type="ARBA" id="ARBA00023172"/>
    </source>
</evidence>
<dbReference type="InterPro" id="IPR004609">
    <property type="entry name" value="ATP-dep_DNA_helicase_RecG"/>
</dbReference>
<dbReference type="GO" id="GO:0016787">
    <property type="term" value="F:hydrolase activity"/>
    <property type="evidence" value="ECO:0007669"/>
    <property type="project" value="UniProtKB-KW"/>
</dbReference>
<comment type="catalytic activity">
    <reaction evidence="14 15">
        <text>ATP + H2O = ADP + phosphate + H(+)</text>
        <dbReference type="Rhea" id="RHEA:13065"/>
        <dbReference type="ChEBI" id="CHEBI:15377"/>
        <dbReference type="ChEBI" id="CHEBI:15378"/>
        <dbReference type="ChEBI" id="CHEBI:30616"/>
        <dbReference type="ChEBI" id="CHEBI:43474"/>
        <dbReference type="ChEBI" id="CHEBI:456216"/>
        <dbReference type="EC" id="5.6.2.4"/>
    </reaction>
</comment>
<dbReference type="Pfam" id="PF00271">
    <property type="entry name" value="Helicase_C"/>
    <property type="match status" value="1"/>
</dbReference>
<dbReference type="SMART" id="SM00490">
    <property type="entry name" value="HELICc"/>
    <property type="match status" value="1"/>
</dbReference>
<gene>
    <name evidence="18" type="primary">recG</name>
    <name evidence="18" type="ORF">H8702_05465</name>
</gene>
<keyword evidence="10 15" id="KW-0234">DNA repair</keyword>
<evidence type="ECO:0000256" key="4">
    <source>
        <dbReference type="ARBA" id="ARBA00022763"/>
    </source>
</evidence>
<evidence type="ECO:0000256" key="10">
    <source>
        <dbReference type="ARBA" id="ARBA00023204"/>
    </source>
</evidence>
<keyword evidence="4 15" id="KW-0227">DNA damage</keyword>
<dbReference type="NCBIfam" id="TIGR00643">
    <property type="entry name" value="recG"/>
    <property type="match status" value="1"/>
</dbReference>
<dbReference type="AlphaFoldDB" id="A0A8J6TX36"/>
<keyword evidence="6 15" id="KW-0347">Helicase</keyword>
<dbReference type="PROSITE" id="PS51194">
    <property type="entry name" value="HELICASE_CTER"/>
    <property type="match status" value="1"/>
</dbReference>
<evidence type="ECO:0000259" key="17">
    <source>
        <dbReference type="PROSITE" id="PS51194"/>
    </source>
</evidence>
<evidence type="ECO:0000256" key="13">
    <source>
        <dbReference type="ARBA" id="ARBA00034808"/>
    </source>
</evidence>
<keyword evidence="7 15" id="KW-0067">ATP-binding</keyword>
<evidence type="ECO:0000256" key="2">
    <source>
        <dbReference type="ARBA" id="ARBA00017846"/>
    </source>
</evidence>
<dbReference type="NCBIfam" id="NF008165">
    <property type="entry name" value="PRK10917.1-3"/>
    <property type="match status" value="1"/>
</dbReference>
<dbReference type="GO" id="GO:0006310">
    <property type="term" value="P:DNA recombination"/>
    <property type="evidence" value="ECO:0007669"/>
    <property type="project" value="UniProtKB-UniRule"/>
</dbReference>
<evidence type="ECO:0000256" key="3">
    <source>
        <dbReference type="ARBA" id="ARBA00022741"/>
    </source>
</evidence>
<dbReference type="InterPro" id="IPR047112">
    <property type="entry name" value="RecG/Mfd"/>
</dbReference>
<feature type="domain" description="Helicase C-terminal" evidence="17">
    <location>
        <begin position="438"/>
        <end position="607"/>
    </location>
</feature>
<dbReference type="Pfam" id="PF00270">
    <property type="entry name" value="DEAD"/>
    <property type="match status" value="1"/>
</dbReference>
<evidence type="ECO:0000256" key="1">
    <source>
        <dbReference type="ARBA" id="ARBA00007504"/>
    </source>
</evidence>
<dbReference type="EC" id="5.6.2.4" evidence="13 15"/>
<dbReference type="Pfam" id="PF19833">
    <property type="entry name" value="RecG_dom3_C"/>
    <property type="match status" value="1"/>
</dbReference>